<evidence type="ECO:0000256" key="1">
    <source>
        <dbReference type="SAM" id="Phobius"/>
    </source>
</evidence>
<dbReference type="Proteomes" id="UP000008064">
    <property type="component" value="Unassembled WGS sequence"/>
</dbReference>
<feature type="transmembrane region" description="Helical" evidence="1">
    <location>
        <begin position="99"/>
        <end position="121"/>
    </location>
</feature>
<keyword evidence="1" id="KW-0812">Transmembrane</keyword>
<keyword evidence="1" id="KW-1133">Transmembrane helix</keyword>
<dbReference type="HOGENOM" id="CLU_063096_0_0_1"/>
<feature type="transmembrane region" description="Helical" evidence="1">
    <location>
        <begin position="68"/>
        <end position="87"/>
    </location>
</feature>
<dbReference type="KEGG" id="sla:SERLADRAFT_464512"/>
<sequence>MNSNRRAPPLGAPPPYAFVNRVYGRSLRPVVVAVSAIGALWTLIWYISSFKELSVDQNDHIPKLATFAIIQGVLLLVACVIEVFGIVSALSQRVVLVRFYALLSGLSTLIVIAVGLMRTIIHFTFKSDLMLECQEAASGGSTSFRFGIWGTSSDGLNGENAEQFCTSAYNRDTATEIVSVIIEIILGLLFTAIAFAYFRQLLDPSSPANASRAPSSQARLDNYPSHYNPPYNASSSNLGYAPAYGNVYAPPPGAPPQFDAEAGKPPAYAYGGGSQYDDFGGDKDGKEDPFSDFDGPSVPRPLVVSYEHFSWARIRLWTLAWEILWENLSLLLAMLLLFTIGHS</sequence>
<organism>
    <name type="scientific">Serpula lacrymans var. lacrymans (strain S7.9)</name>
    <name type="common">Dry rot fungus</name>
    <dbReference type="NCBI Taxonomy" id="578457"/>
    <lineage>
        <taxon>Eukaryota</taxon>
        <taxon>Fungi</taxon>
        <taxon>Dikarya</taxon>
        <taxon>Basidiomycota</taxon>
        <taxon>Agaricomycotina</taxon>
        <taxon>Agaricomycetes</taxon>
        <taxon>Agaricomycetidae</taxon>
        <taxon>Boletales</taxon>
        <taxon>Coniophorineae</taxon>
        <taxon>Serpulaceae</taxon>
        <taxon>Serpula</taxon>
    </lineage>
</organism>
<evidence type="ECO:0000313" key="2">
    <source>
        <dbReference type="EMBL" id="EGO26908.1"/>
    </source>
</evidence>
<dbReference type="EMBL" id="GL945432">
    <property type="protein sequence ID" value="EGO26908.1"/>
    <property type="molecule type" value="Genomic_DNA"/>
</dbReference>
<dbReference type="GeneID" id="18818755"/>
<feature type="transmembrane region" description="Helical" evidence="1">
    <location>
        <begin position="30"/>
        <end position="48"/>
    </location>
</feature>
<feature type="transmembrane region" description="Helical" evidence="1">
    <location>
        <begin position="323"/>
        <end position="341"/>
    </location>
</feature>
<reference evidence="2" key="1">
    <citation type="submission" date="2011-04" db="EMBL/GenBank/DDBJ databases">
        <title>Evolution of plant cell wall degrading machinery underlies the functional diversity of forest fungi.</title>
        <authorList>
            <consortium name="US DOE Joint Genome Institute (JGI-PGF)"/>
            <person name="Eastwood D.C."/>
            <person name="Floudas D."/>
            <person name="Binder M."/>
            <person name="Majcherczyk A."/>
            <person name="Schneider P."/>
            <person name="Aerts A."/>
            <person name="Asiegbu F.O."/>
            <person name="Baker S.E."/>
            <person name="Barry K."/>
            <person name="Bendiksby M."/>
            <person name="Blumentritt M."/>
            <person name="Coutinho P.M."/>
            <person name="Cullen D."/>
            <person name="Cullen D."/>
            <person name="Gathman A."/>
            <person name="Goodell B."/>
            <person name="Henrissat B."/>
            <person name="Ihrmark K."/>
            <person name="Kauserud H."/>
            <person name="Kohler A."/>
            <person name="LaButti K."/>
            <person name="Lapidus A."/>
            <person name="Lavin J.L."/>
            <person name="Lee Y.-H."/>
            <person name="Lindquist E."/>
            <person name="Lilly W."/>
            <person name="Lucas S."/>
            <person name="Morin E."/>
            <person name="Murat C."/>
            <person name="Oguiza J.A."/>
            <person name="Park J."/>
            <person name="Pisabarro A.G."/>
            <person name="Riley R."/>
            <person name="Rosling A."/>
            <person name="Salamov A."/>
            <person name="Schmidt O."/>
            <person name="Schmutz J."/>
            <person name="Skrede I."/>
            <person name="Stenlid J."/>
            <person name="Wiebenga A."/>
            <person name="Xie X."/>
            <person name="Kues U."/>
            <person name="Hibbett D.S."/>
            <person name="Hoffmeister D."/>
            <person name="Hogberg N."/>
            <person name="Martin F."/>
            <person name="Grigoriev I.V."/>
            <person name="Watkinson S.C."/>
        </authorList>
    </citation>
    <scope>NUCLEOTIDE SEQUENCE</scope>
    <source>
        <strain evidence="2">S7.9</strain>
    </source>
</reference>
<dbReference type="OrthoDB" id="3352285at2759"/>
<gene>
    <name evidence="2" type="ORF">SERLADRAFT_464512</name>
</gene>
<accession>F8NSD0</accession>
<name>F8NSD0_SERL9</name>
<dbReference type="RefSeq" id="XP_007317081.1">
    <property type="nucleotide sequence ID" value="XM_007317019.1"/>
</dbReference>
<proteinExistence type="predicted"/>
<keyword evidence="1" id="KW-0472">Membrane</keyword>
<dbReference type="AlphaFoldDB" id="F8NSD0"/>
<protein>
    <submittedName>
        <fullName evidence="2">Uncharacterized protein</fullName>
    </submittedName>
</protein>
<feature type="transmembrane region" description="Helical" evidence="1">
    <location>
        <begin position="177"/>
        <end position="198"/>
    </location>
</feature>